<dbReference type="InterPro" id="IPR036397">
    <property type="entry name" value="RNaseH_sf"/>
</dbReference>
<accession>A0ABD3VCK2</accession>
<proteinExistence type="predicted"/>
<dbReference type="PANTHER" id="PTHR46814:SF1">
    <property type="entry name" value="EGALITARIAN, ISOFORM B"/>
    <property type="match status" value="1"/>
</dbReference>
<protein>
    <recommendedName>
        <fullName evidence="1">3'-5' exonuclease domain-containing protein</fullName>
    </recommendedName>
</protein>
<organism evidence="2 3">
    <name type="scientific">Sinanodonta woodiana</name>
    <name type="common">Chinese pond mussel</name>
    <name type="synonym">Anodonta woodiana</name>
    <dbReference type="NCBI Taxonomy" id="1069815"/>
    <lineage>
        <taxon>Eukaryota</taxon>
        <taxon>Metazoa</taxon>
        <taxon>Spiralia</taxon>
        <taxon>Lophotrochozoa</taxon>
        <taxon>Mollusca</taxon>
        <taxon>Bivalvia</taxon>
        <taxon>Autobranchia</taxon>
        <taxon>Heteroconchia</taxon>
        <taxon>Palaeoheterodonta</taxon>
        <taxon>Unionida</taxon>
        <taxon>Unionoidea</taxon>
        <taxon>Unionidae</taxon>
        <taxon>Unioninae</taxon>
        <taxon>Sinanodonta</taxon>
    </lineage>
</organism>
<evidence type="ECO:0000313" key="3">
    <source>
        <dbReference type="Proteomes" id="UP001634394"/>
    </source>
</evidence>
<dbReference type="AlphaFoldDB" id="A0ABD3VCK2"/>
<feature type="domain" description="3'-5' exonuclease" evidence="1">
    <location>
        <begin position="9"/>
        <end position="203"/>
    </location>
</feature>
<dbReference type="SMART" id="SM00474">
    <property type="entry name" value="35EXOc"/>
    <property type="match status" value="1"/>
</dbReference>
<reference evidence="2 3" key="1">
    <citation type="submission" date="2024-11" db="EMBL/GenBank/DDBJ databases">
        <title>Chromosome-level genome assembly of the freshwater bivalve Anodonta woodiana.</title>
        <authorList>
            <person name="Chen X."/>
        </authorList>
    </citation>
    <scope>NUCLEOTIDE SEQUENCE [LARGE SCALE GENOMIC DNA]</scope>
    <source>
        <strain evidence="2">MN2024</strain>
        <tissue evidence="2">Gills</tissue>
    </source>
</reference>
<dbReference type="Pfam" id="PF01612">
    <property type="entry name" value="DNA_pol_A_exo1"/>
    <property type="match status" value="1"/>
</dbReference>
<dbReference type="InterPro" id="IPR002562">
    <property type="entry name" value="3'-5'_exonuclease_dom"/>
</dbReference>
<evidence type="ECO:0000259" key="1">
    <source>
        <dbReference type="SMART" id="SM00474"/>
    </source>
</evidence>
<comment type="caution">
    <text evidence="2">The sequence shown here is derived from an EMBL/GenBank/DDBJ whole genome shotgun (WGS) entry which is preliminary data.</text>
</comment>
<dbReference type="PANTHER" id="PTHR46814">
    <property type="entry name" value="EGALITARIAN, ISOFORM B"/>
    <property type="match status" value="1"/>
</dbReference>
<dbReference type="InterPro" id="IPR012337">
    <property type="entry name" value="RNaseH-like_sf"/>
</dbReference>
<name>A0ABD3VCK2_SINWO</name>
<dbReference type="Gene3D" id="3.30.420.10">
    <property type="entry name" value="Ribonuclease H-like superfamily/Ribonuclease H"/>
    <property type="match status" value="1"/>
</dbReference>
<dbReference type="SUPFAM" id="SSF53098">
    <property type="entry name" value="Ribonuclease H-like"/>
    <property type="match status" value="1"/>
</dbReference>
<gene>
    <name evidence="2" type="ORF">ACJMK2_009444</name>
</gene>
<keyword evidence="3" id="KW-1185">Reference proteome</keyword>
<dbReference type="EMBL" id="JBJQND010000012">
    <property type="protein sequence ID" value="KAL3859215.1"/>
    <property type="molecule type" value="Genomic_DNA"/>
</dbReference>
<dbReference type="Proteomes" id="UP001634394">
    <property type="component" value="Unassembled WGS sequence"/>
</dbReference>
<evidence type="ECO:0000313" key="2">
    <source>
        <dbReference type="EMBL" id="KAL3859215.1"/>
    </source>
</evidence>
<sequence>MASETKVLVFSPRDKEACRLAVRKLQQEKVIAVDSEGVNLGIKGPLTLMQIGTINGDVYIFDVMKNEKEQDKSFFKDTGLDNVLSSPNIVKVIHSCSGDSAALFHQFGITLDNVFDTQVAHLVIAEHKGRRLPYRLKLAELCSTYSDTAKVYDAKDDVKIELCKNENNYWAKRPLTQEMIDYASGDVTALIPDVFEKQKRYLEENGQIDKYAELVQEEIEFYIDPAIKEKRKLRHDLASEAILKDMSVKYRPSTQYSAITDEDEIKALKDINVRDIPNQPSVIQNLKHGHIRALLSELENDLKTPNTFIPSRNLDQELHEIENYGQEEIRAYASKLRKQVSEVVTKDIQRKYTSNTPVESISETDIKVLRYIRPISNDGPVYFHPTVLALKWKIDEYDIDVALEKLRADPEYNVPFVPKLNFFSFNSNIPQSVKRKAQQLLKMVEASTLANIQRKYAGDTPLDQLSDTEKTVLRYIRIKSKTFHPTIVSLHWRICYDGLCTDLERFKQGKLSMNSGLEKKLYFFANNRCVPADVRKKAMEFRRYLPKPRRRSPDYSDFFDFDD</sequence>